<dbReference type="Proteomes" id="UP000054928">
    <property type="component" value="Unassembled WGS sequence"/>
</dbReference>
<evidence type="ECO:0000313" key="2">
    <source>
        <dbReference type="Proteomes" id="UP000054928"/>
    </source>
</evidence>
<keyword evidence="2" id="KW-1185">Reference proteome</keyword>
<evidence type="ECO:0000313" key="1">
    <source>
        <dbReference type="EMBL" id="CEG49555.1"/>
    </source>
</evidence>
<protein>
    <submittedName>
        <fullName evidence="1">Uncharacterized protein</fullName>
    </submittedName>
</protein>
<name>A0A0N7L8D3_PLAHL</name>
<dbReference type="GeneID" id="36402368"/>
<dbReference type="EMBL" id="CCYD01003090">
    <property type="protein sequence ID" value="CEG49555.1"/>
    <property type="molecule type" value="Genomic_DNA"/>
</dbReference>
<organism evidence="1 2">
    <name type="scientific">Plasmopara halstedii</name>
    <name type="common">Downy mildew of sunflower</name>
    <dbReference type="NCBI Taxonomy" id="4781"/>
    <lineage>
        <taxon>Eukaryota</taxon>
        <taxon>Sar</taxon>
        <taxon>Stramenopiles</taxon>
        <taxon>Oomycota</taxon>
        <taxon>Peronosporomycetes</taxon>
        <taxon>Peronosporales</taxon>
        <taxon>Peronosporaceae</taxon>
        <taxon>Plasmopara</taxon>
    </lineage>
</organism>
<dbReference type="RefSeq" id="XP_024585924.1">
    <property type="nucleotide sequence ID" value="XM_024720757.1"/>
</dbReference>
<dbReference type="AlphaFoldDB" id="A0A0N7L8D3"/>
<reference evidence="2" key="1">
    <citation type="submission" date="2014-09" db="EMBL/GenBank/DDBJ databases">
        <authorList>
            <person name="Sharma Rahul"/>
            <person name="Thines Marco"/>
        </authorList>
    </citation>
    <scope>NUCLEOTIDE SEQUENCE [LARGE SCALE GENOMIC DNA]</scope>
</reference>
<sequence>MPKWQVGTLQDVLKVILARWNSCWLNKNTKGNVVGADAGEPQGRSNWGDMKSFSDKRYVDIEERRKDAESLKGKGFAR</sequence>
<proteinExistence type="predicted"/>
<accession>A0A0N7L8D3</accession>